<evidence type="ECO:0000256" key="2">
    <source>
        <dbReference type="ARBA" id="ARBA00011322"/>
    </source>
</evidence>
<dbReference type="GO" id="GO:0006260">
    <property type="term" value="P:DNA replication"/>
    <property type="evidence" value="ECO:0007669"/>
    <property type="project" value="UniProtKB-KW"/>
</dbReference>
<feature type="domain" description="Nuclease SbcCD subunit D C-terminal" evidence="9">
    <location>
        <begin position="265"/>
        <end position="355"/>
    </location>
</feature>
<evidence type="ECO:0000256" key="1">
    <source>
        <dbReference type="ARBA" id="ARBA00010555"/>
    </source>
</evidence>
<feature type="domain" description="Calcineurin-like phosphoesterase" evidence="8">
    <location>
        <begin position="1"/>
        <end position="217"/>
    </location>
</feature>
<gene>
    <name evidence="7" type="primary">sbcD</name>
    <name evidence="10" type="ORF">DPQ25_12080</name>
</gene>
<dbReference type="Gene3D" id="3.60.21.10">
    <property type="match status" value="1"/>
</dbReference>
<dbReference type="InterPro" id="IPR041796">
    <property type="entry name" value="Mre11_N"/>
</dbReference>
<dbReference type="InterPro" id="IPR026843">
    <property type="entry name" value="SbcD_C"/>
</dbReference>
<keyword evidence="6 7" id="KW-0269">Exonuclease</keyword>
<protein>
    <recommendedName>
        <fullName evidence="3 7">Nuclease SbcCD subunit D</fullName>
    </recommendedName>
</protein>
<evidence type="ECO:0000313" key="11">
    <source>
        <dbReference type="Proteomes" id="UP000249377"/>
    </source>
</evidence>
<keyword evidence="7" id="KW-0235">DNA replication</keyword>
<keyword evidence="4 7" id="KW-0540">Nuclease</keyword>
<evidence type="ECO:0000256" key="5">
    <source>
        <dbReference type="ARBA" id="ARBA00022801"/>
    </source>
</evidence>
<reference evidence="10 11" key="1">
    <citation type="submission" date="2018-06" db="EMBL/GenBank/DDBJ databases">
        <title>Noncontiguous genome sequence of Ruminococcaceae bacterium ASD2818.</title>
        <authorList>
            <person name="Chaplin A.V."/>
            <person name="Sokolova S.R."/>
            <person name="Kochetkova T.O."/>
            <person name="Goltsov A.Y."/>
            <person name="Trofimov D.Y."/>
            <person name="Efimov B.A."/>
        </authorList>
    </citation>
    <scope>NUCLEOTIDE SEQUENCE [LARGE SCALE GENOMIC DNA]</scope>
    <source>
        <strain evidence="10 11">ASD2818</strain>
    </source>
</reference>
<name>A0A328UFS8_9FIRM</name>
<dbReference type="AlphaFoldDB" id="A0A328UFS8"/>
<dbReference type="InterPro" id="IPR004593">
    <property type="entry name" value="SbcD"/>
</dbReference>
<dbReference type="Proteomes" id="UP000249377">
    <property type="component" value="Unassembled WGS sequence"/>
</dbReference>
<sequence length="381" mass="42296">MKIFHTADWHLGKNIYGRSMLEDQADFINRCFLPLVREERPDLVLLAGDVFDRQVAPVAAIQLFDHFLVELHTLGVPLAVIAGNHDGAERMSVGAGLLRSSGVYIAGDPGGIFEPVRLAKGAVQAHVYLLPYCEPARLRELLGDPELRTFSQAYGALLDKLRAQLDPSAVNILAAHCFVAGSVASASESPIYVGGTGEVASPLFAGFDYVALGHLHAPQRAGETGWYAGSPLKYSFDEARQRKGITVLELDGKRLERSQRTFQPLHDLRVLQGRFDALLEQGRQAPSEDYLFAELEDDGPVYMPMDRLRAYYPNMLGLHSQWLSRAGQGEVSELKEQLLHHRASDGQVLREFFNQICGMEADQEDQDLFVQMMKACEEEEA</sequence>
<evidence type="ECO:0000259" key="9">
    <source>
        <dbReference type="Pfam" id="PF12320"/>
    </source>
</evidence>
<accession>A0A328UFS8</accession>
<dbReference type="PANTHER" id="PTHR30337">
    <property type="entry name" value="COMPONENT OF ATP-DEPENDENT DSDNA EXONUCLEASE"/>
    <property type="match status" value="1"/>
</dbReference>
<dbReference type="Pfam" id="PF12320">
    <property type="entry name" value="SbcD_C"/>
    <property type="match status" value="1"/>
</dbReference>
<comment type="caution">
    <text evidence="10">The sequence shown here is derived from an EMBL/GenBank/DDBJ whole genome shotgun (WGS) entry which is preliminary data.</text>
</comment>
<organism evidence="10 11">
    <name type="scientific">Hydrogeniiclostridium mannosilyticum</name>
    <dbReference type="NCBI Taxonomy" id="2764322"/>
    <lineage>
        <taxon>Bacteria</taxon>
        <taxon>Bacillati</taxon>
        <taxon>Bacillota</taxon>
        <taxon>Clostridia</taxon>
        <taxon>Eubacteriales</taxon>
        <taxon>Acutalibacteraceae</taxon>
        <taxon>Hydrogeniiclostridium</taxon>
    </lineage>
</organism>
<evidence type="ECO:0000256" key="7">
    <source>
        <dbReference type="RuleBase" id="RU363069"/>
    </source>
</evidence>
<keyword evidence="5 7" id="KW-0378">Hydrolase</keyword>
<dbReference type="NCBIfam" id="TIGR00619">
    <property type="entry name" value="sbcd"/>
    <property type="match status" value="1"/>
</dbReference>
<evidence type="ECO:0000259" key="8">
    <source>
        <dbReference type="Pfam" id="PF00149"/>
    </source>
</evidence>
<proteinExistence type="inferred from homology"/>
<dbReference type="Pfam" id="PF00149">
    <property type="entry name" value="Metallophos"/>
    <property type="match status" value="1"/>
</dbReference>
<evidence type="ECO:0000256" key="6">
    <source>
        <dbReference type="ARBA" id="ARBA00022839"/>
    </source>
</evidence>
<dbReference type="PANTHER" id="PTHR30337:SF0">
    <property type="entry name" value="NUCLEASE SBCCD SUBUNIT D"/>
    <property type="match status" value="1"/>
</dbReference>
<keyword evidence="7" id="KW-0255">Endonuclease</keyword>
<keyword evidence="11" id="KW-1185">Reference proteome</keyword>
<comment type="similarity">
    <text evidence="1 7">Belongs to the SbcD family.</text>
</comment>
<dbReference type="InterPro" id="IPR004843">
    <property type="entry name" value="Calcineurin-like_PHP"/>
</dbReference>
<dbReference type="CDD" id="cd00840">
    <property type="entry name" value="MPP_Mre11_N"/>
    <property type="match status" value="1"/>
</dbReference>
<dbReference type="GO" id="GO:0008408">
    <property type="term" value="F:3'-5' exonuclease activity"/>
    <property type="evidence" value="ECO:0007669"/>
    <property type="project" value="InterPro"/>
</dbReference>
<evidence type="ECO:0000256" key="3">
    <source>
        <dbReference type="ARBA" id="ARBA00013365"/>
    </source>
</evidence>
<dbReference type="RefSeq" id="WP_112333433.1">
    <property type="nucleotide sequence ID" value="NZ_QLYR01000010.1"/>
</dbReference>
<dbReference type="GO" id="GO:0004519">
    <property type="term" value="F:endonuclease activity"/>
    <property type="evidence" value="ECO:0007669"/>
    <property type="project" value="UniProtKB-KW"/>
</dbReference>
<evidence type="ECO:0000313" key="10">
    <source>
        <dbReference type="EMBL" id="RAQ22692.1"/>
    </source>
</evidence>
<dbReference type="GO" id="GO:0006310">
    <property type="term" value="P:DNA recombination"/>
    <property type="evidence" value="ECO:0007669"/>
    <property type="project" value="UniProtKB-KW"/>
</dbReference>
<dbReference type="EMBL" id="QLYR01000010">
    <property type="protein sequence ID" value="RAQ22692.1"/>
    <property type="molecule type" value="Genomic_DNA"/>
</dbReference>
<dbReference type="SUPFAM" id="SSF56300">
    <property type="entry name" value="Metallo-dependent phosphatases"/>
    <property type="match status" value="1"/>
</dbReference>
<comment type="subunit">
    <text evidence="2 7">Heterodimer of SbcC and SbcD.</text>
</comment>
<comment type="function">
    <text evidence="7">SbcCD cleaves DNA hairpin structures. These structures can inhibit DNA replication and are intermediates in certain DNA recombination reactions. The complex acts as a 3'-&gt;5' double strand exonuclease that can open hairpins. It also has a 5' single-strand endonuclease activity.</text>
</comment>
<dbReference type="InterPro" id="IPR050535">
    <property type="entry name" value="DNA_Repair-Maintenance_Comp"/>
</dbReference>
<keyword evidence="7" id="KW-0233">DNA recombination</keyword>
<dbReference type="InterPro" id="IPR029052">
    <property type="entry name" value="Metallo-depent_PP-like"/>
</dbReference>
<evidence type="ECO:0000256" key="4">
    <source>
        <dbReference type="ARBA" id="ARBA00022722"/>
    </source>
</evidence>